<accession>A0A6I1EGT2</accession>
<dbReference type="InterPro" id="IPR000119">
    <property type="entry name" value="Hist_DNA-bd"/>
</dbReference>
<evidence type="ECO:0000256" key="2">
    <source>
        <dbReference type="ARBA" id="ARBA00018329"/>
    </source>
</evidence>
<dbReference type="Pfam" id="PF00216">
    <property type="entry name" value="Bac_DNA_binding"/>
    <property type="match status" value="1"/>
</dbReference>
<dbReference type="PANTHER" id="PTHR33175:SF2">
    <property type="entry name" value="INTEGRATION HOST FACTOR SUBUNIT ALPHA"/>
    <property type="match status" value="1"/>
</dbReference>
<evidence type="ECO:0000256" key="3">
    <source>
        <dbReference type="ARBA" id="ARBA00022845"/>
    </source>
</evidence>
<protein>
    <recommendedName>
        <fullName evidence="2">Integration host factor subunit alpha</fullName>
    </recommendedName>
</protein>
<keyword evidence="3" id="KW-0810">Translation regulation</keyword>
<evidence type="ECO:0000256" key="8">
    <source>
        <dbReference type="RuleBase" id="RU003939"/>
    </source>
</evidence>
<dbReference type="SMART" id="SM00411">
    <property type="entry name" value="BHL"/>
    <property type="match status" value="1"/>
</dbReference>
<evidence type="ECO:0000256" key="4">
    <source>
        <dbReference type="ARBA" id="ARBA00023015"/>
    </source>
</evidence>
<dbReference type="InterPro" id="IPR010992">
    <property type="entry name" value="IHF-like_DNA-bd_dom_sf"/>
</dbReference>
<evidence type="ECO:0000256" key="6">
    <source>
        <dbReference type="ARBA" id="ARBA00023163"/>
    </source>
</evidence>
<dbReference type="RefSeq" id="WP_139687968.1">
    <property type="nucleotide sequence ID" value="NZ_WEHW01000033.1"/>
</dbReference>
<dbReference type="GO" id="GO:0005829">
    <property type="term" value="C:cytosol"/>
    <property type="evidence" value="ECO:0007669"/>
    <property type="project" value="TreeGrafter"/>
</dbReference>
<reference evidence="11 12" key="1">
    <citation type="submission" date="2019-10" db="EMBL/GenBank/DDBJ databases">
        <title>Genome diversity of Sutterella seckii.</title>
        <authorList>
            <person name="Chaplin A.V."/>
            <person name="Sokolova S.R."/>
            <person name="Mosin K.A."/>
            <person name="Ivanova E.L."/>
            <person name="Kochetkova T.O."/>
            <person name="Goltsov A.Y."/>
            <person name="Trofimov D.Y."/>
            <person name="Efimov B.A."/>
        </authorList>
    </citation>
    <scope>NUCLEOTIDE SEQUENCE [LARGE SCALE GENOMIC DNA]</scope>
    <source>
        <strain evidence="9 12">ASD3426</strain>
        <strain evidence="10 11">ASD393</strain>
    </source>
</reference>
<gene>
    <name evidence="10" type="ORF">GBM95_09375</name>
    <name evidence="9" type="ORF">GBM96_08415</name>
</gene>
<dbReference type="EMBL" id="WEHW01000033">
    <property type="protein sequence ID" value="KAB7650625.1"/>
    <property type="molecule type" value="Genomic_DNA"/>
</dbReference>
<evidence type="ECO:0000256" key="5">
    <source>
        <dbReference type="ARBA" id="ARBA00023125"/>
    </source>
</evidence>
<proteinExistence type="inferred from homology"/>
<evidence type="ECO:0000313" key="11">
    <source>
        <dbReference type="Proteomes" id="UP000430564"/>
    </source>
</evidence>
<sequence>MKDQEEKQDDQDIRTLNKASIAEALIAQIPDLDRPHAKLIVETFFELIAEHLEKGDTVKIPGLGNFSVRDKVARPGRNLKTGETVTITERRVVTFHPSGTLNARVTTNLIPPQEQPRTRRTRAVLKDKE</sequence>
<name>A0A6I1EGT2_9BURK</name>
<dbReference type="CDD" id="cd13835">
    <property type="entry name" value="IHF_A"/>
    <property type="match status" value="1"/>
</dbReference>
<comment type="similarity">
    <text evidence="1 8">Belongs to the bacterial histone-like protein family.</text>
</comment>
<dbReference type="OrthoDB" id="9797747at2"/>
<dbReference type="GO" id="GO:0006355">
    <property type="term" value="P:regulation of DNA-templated transcription"/>
    <property type="evidence" value="ECO:0007669"/>
    <property type="project" value="InterPro"/>
</dbReference>
<dbReference type="GO" id="GO:0006310">
    <property type="term" value="P:DNA recombination"/>
    <property type="evidence" value="ECO:0007669"/>
    <property type="project" value="UniProtKB-KW"/>
</dbReference>
<evidence type="ECO:0000256" key="7">
    <source>
        <dbReference type="ARBA" id="ARBA00023172"/>
    </source>
</evidence>
<dbReference type="PRINTS" id="PR01727">
    <property type="entry name" value="DNABINDINGHU"/>
</dbReference>
<evidence type="ECO:0000313" key="10">
    <source>
        <dbReference type="EMBL" id="KAB7655819.1"/>
    </source>
</evidence>
<evidence type="ECO:0000313" key="9">
    <source>
        <dbReference type="EMBL" id="KAB7650625.1"/>
    </source>
</evidence>
<dbReference type="AlphaFoldDB" id="A0A6I1EGT2"/>
<keyword evidence="6" id="KW-0804">Transcription</keyword>
<dbReference type="EMBL" id="WEHX01000080">
    <property type="protein sequence ID" value="KAB7655819.1"/>
    <property type="molecule type" value="Genomic_DNA"/>
</dbReference>
<comment type="caution">
    <text evidence="10">The sequence shown here is derived from an EMBL/GenBank/DDBJ whole genome shotgun (WGS) entry which is preliminary data.</text>
</comment>
<dbReference type="Proteomes" id="UP000430564">
    <property type="component" value="Unassembled WGS sequence"/>
</dbReference>
<organism evidence="10 11">
    <name type="scientific">Sutterella seckii</name>
    <dbReference type="NCBI Taxonomy" id="1944635"/>
    <lineage>
        <taxon>Bacteria</taxon>
        <taxon>Pseudomonadati</taxon>
        <taxon>Pseudomonadota</taxon>
        <taxon>Betaproteobacteria</taxon>
        <taxon>Burkholderiales</taxon>
        <taxon>Sutterellaceae</taxon>
        <taxon>Sutterella</taxon>
    </lineage>
</organism>
<dbReference type="GO" id="GO:0009893">
    <property type="term" value="P:positive regulation of metabolic process"/>
    <property type="evidence" value="ECO:0007669"/>
    <property type="project" value="UniProtKB-ARBA"/>
</dbReference>
<dbReference type="SUPFAM" id="SSF47729">
    <property type="entry name" value="IHF-like DNA-binding proteins"/>
    <property type="match status" value="1"/>
</dbReference>
<dbReference type="InterPro" id="IPR005684">
    <property type="entry name" value="IHF_alpha"/>
</dbReference>
<keyword evidence="4" id="KW-0805">Transcription regulation</keyword>
<dbReference type="GO" id="GO:0003677">
    <property type="term" value="F:DNA binding"/>
    <property type="evidence" value="ECO:0007669"/>
    <property type="project" value="UniProtKB-KW"/>
</dbReference>
<dbReference type="PANTHER" id="PTHR33175">
    <property type="entry name" value="DNA-BINDING PROTEIN HU"/>
    <property type="match status" value="1"/>
</dbReference>
<evidence type="ECO:0000313" key="12">
    <source>
        <dbReference type="Proteomes" id="UP000469462"/>
    </source>
</evidence>
<evidence type="ECO:0000256" key="1">
    <source>
        <dbReference type="ARBA" id="ARBA00010529"/>
    </source>
</evidence>
<keyword evidence="5" id="KW-0238">DNA-binding</keyword>
<dbReference type="Gene3D" id="4.10.520.10">
    <property type="entry name" value="IHF-like DNA-binding proteins"/>
    <property type="match status" value="1"/>
</dbReference>
<dbReference type="GO" id="GO:0030527">
    <property type="term" value="F:structural constituent of chromatin"/>
    <property type="evidence" value="ECO:0007669"/>
    <property type="project" value="InterPro"/>
</dbReference>
<dbReference type="Proteomes" id="UP000469462">
    <property type="component" value="Unassembled WGS sequence"/>
</dbReference>
<keyword evidence="7" id="KW-0233">DNA recombination</keyword>
<keyword evidence="12" id="KW-1185">Reference proteome</keyword>
<dbReference type="GO" id="GO:0006417">
    <property type="term" value="P:regulation of translation"/>
    <property type="evidence" value="ECO:0007669"/>
    <property type="project" value="UniProtKB-KW"/>
</dbReference>